<proteinExistence type="predicted"/>
<dbReference type="EMBL" id="JBBWWR010000010">
    <property type="protein sequence ID" value="KAK8960646.1"/>
    <property type="molecule type" value="Genomic_DNA"/>
</dbReference>
<sequence>MLGPGNPSSQLLNLEYYLDEEEDKGLFLDVQGNISISTVVNGKYQILHEVVSSMEGHEISIDKDNTLIKSVIFSKAHLNEKSSWPVPQAELNFAENFCGCIVLHEDVIKAVSKESNGYLLAEKKDDASFIET</sequence>
<keyword evidence="2" id="KW-1185">Reference proteome</keyword>
<evidence type="ECO:0000313" key="2">
    <source>
        <dbReference type="Proteomes" id="UP001412067"/>
    </source>
</evidence>
<evidence type="ECO:0000313" key="1">
    <source>
        <dbReference type="EMBL" id="KAK8960646.1"/>
    </source>
</evidence>
<protein>
    <submittedName>
        <fullName evidence="1">Uncharacterized protein</fullName>
    </submittedName>
</protein>
<name>A0ABR2M9C6_9ASPA</name>
<accession>A0ABR2M9C6</accession>
<organism evidence="1 2">
    <name type="scientific">Platanthera guangdongensis</name>
    <dbReference type="NCBI Taxonomy" id="2320717"/>
    <lineage>
        <taxon>Eukaryota</taxon>
        <taxon>Viridiplantae</taxon>
        <taxon>Streptophyta</taxon>
        <taxon>Embryophyta</taxon>
        <taxon>Tracheophyta</taxon>
        <taxon>Spermatophyta</taxon>
        <taxon>Magnoliopsida</taxon>
        <taxon>Liliopsida</taxon>
        <taxon>Asparagales</taxon>
        <taxon>Orchidaceae</taxon>
        <taxon>Orchidoideae</taxon>
        <taxon>Orchideae</taxon>
        <taxon>Orchidinae</taxon>
        <taxon>Platanthera</taxon>
    </lineage>
</organism>
<comment type="caution">
    <text evidence="1">The sequence shown here is derived from an EMBL/GenBank/DDBJ whole genome shotgun (WGS) entry which is preliminary data.</text>
</comment>
<dbReference type="Proteomes" id="UP001412067">
    <property type="component" value="Unassembled WGS sequence"/>
</dbReference>
<reference evidence="1 2" key="1">
    <citation type="journal article" date="2022" name="Nat. Plants">
        <title>Genomes of leafy and leafless Platanthera orchids illuminate the evolution of mycoheterotrophy.</title>
        <authorList>
            <person name="Li M.H."/>
            <person name="Liu K.W."/>
            <person name="Li Z."/>
            <person name="Lu H.C."/>
            <person name="Ye Q.L."/>
            <person name="Zhang D."/>
            <person name="Wang J.Y."/>
            <person name="Li Y.F."/>
            <person name="Zhong Z.M."/>
            <person name="Liu X."/>
            <person name="Yu X."/>
            <person name="Liu D.K."/>
            <person name="Tu X.D."/>
            <person name="Liu B."/>
            <person name="Hao Y."/>
            <person name="Liao X.Y."/>
            <person name="Jiang Y.T."/>
            <person name="Sun W.H."/>
            <person name="Chen J."/>
            <person name="Chen Y.Q."/>
            <person name="Ai Y."/>
            <person name="Zhai J.W."/>
            <person name="Wu S.S."/>
            <person name="Zhou Z."/>
            <person name="Hsiao Y.Y."/>
            <person name="Wu W.L."/>
            <person name="Chen Y.Y."/>
            <person name="Lin Y.F."/>
            <person name="Hsu J.L."/>
            <person name="Li C.Y."/>
            <person name="Wang Z.W."/>
            <person name="Zhao X."/>
            <person name="Zhong W.Y."/>
            <person name="Ma X.K."/>
            <person name="Ma L."/>
            <person name="Huang J."/>
            <person name="Chen G.Z."/>
            <person name="Huang M.Z."/>
            <person name="Huang L."/>
            <person name="Peng D.H."/>
            <person name="Luo Y.B."/>
            <person name="Zou S.Q."/>
            <person name="Chen S.P."/>
            <person name="Lan S."/>
            <person name="Tsai W.C."/>
            <person name="Van de Peer Y."/>
            <person name="Liu Z.J."/>
        </authorList>
    </citation>
    <scope>NUCLEOTIDE SEQUENCE [LARGE SCALE GENOMIC DNA]</scope>
    <source>
        <strain evidence="1">Lor288</strain>
    </source>
</reference>
<gene>
    <name evidence="1" type="ORF">KSP40_PGU002801</name>
</gene>